<dbReference type="GO" id="GO:0022857">
    <property type="term" value="F:transmembrane transporter activity"/>
    <property type="evidence" value="ECO:0007669"/>
    <property type="project" value="InterPro"/>
</dbReference>
<sequence>MDGRALISQIYAYTERFREFNKNIKWFFIGNILFQIGLGVFSVIYNLYIQEIGHVASVNGSIISITSIATAIALVPAGILSDRLGRKPLFLWGGIVASASLGIRAIVIEEHSLLLFAFITGFFTAFIQVTAIPFLAENSSPKQRIHLFSLNFALTMVAQVIGNLGGGVISDLFHYGWGFSGLMSVRISLLVGCFFSLLGFIPLSFIKENKPTVDLPQTKESSFKLLLSTHRSQARLIFRFTLANLIIGIGSGLVIPYLNLYFSDRFSASHSSIGFIVSLGQAATAVAMMIGPWLVSRWGQVKTVVILQLASIPFLLITGFTNLFWLACVGFLIRQALMNAANPITSTMLMEQVDHRFKGLANSFGQMVFMVGWAVTGPFSTSMVATHGTYWGYAINFALTSICYIVGASYFYFVFRKLKTSQKLDQTDSIAS</sequence>
<evidence type="ECO:0000256" key="6">
    <source>
        <dbReference type="SAM" id="Phobius"/>
    </source>
</evidence>
<dbReference type="GO" id="GO:0005886">
    <property type="term" value="C:plasma membrane"/>
    <property type="evidence" value="ECO:0007669"/>
    <property type="project" value="UniProtKB-SubCell"/>
</dbReference>
<evidence type="ECO:0000259" key="7">
    <source>
        <dbReference type="PROSITE" id="PS50850"/>
    </source>
</evidence>
<dbReference type="Gene3D" id="1.20.1250.20">
    <property type="entry name" value="MFS general substrate transporter like domains"/>
    <property type="match status" value="2"/>
</dbReference>
<evidence type="ECO:0000256" key="2">
    <source>
        <dbReference type="ARBA" id="ARBA00022448"/>
    </source>
</evidence>
<evidence type="ECO:0000256" key="4">
    <source>
        <dbReference type="ARBA" id="ARBA00022989"/>
    </source>
</evidence>
<dbReference type="InterPro" id="IPR005829">
    <property type="entry name" value="Sugar_transporter_CS"/>
</dbReference>
<proteinExistence type="predicted"/>
<keyword evidence="3 6" id="KW-0812">Transmembrane</keyword>
<feature type="transmembrane region" description="Helical" evidence="6">
    <location>
        <begin position="307"/>
        <end position="333"/>
    </location>
</feature>
<accession>A0A4R3L4W6</accession>
<feature type="domain" description="Major facilitator superfamily (MFS) profile" evidence="7">
    <location>
        <begin position="23"/>
        <end position="419"/>
    </location>
</feature>
<name>A0A4R3L4W6_9BACL</name>
<comment type="subcellular location">
    <subcellularLocation>
        <location evidence="1">Cell membrane</location>
        <topology evidence="1">Multi-pass membrane protein</topology>
    </subcellularLocation>
</comment>
<keyword evidence="9" id="KW-1185">Reference proteome</keyword>
<evidence type="ECO:0000313" key="8">
    <source>
        <dbReference type="EMBL" id="TCS94713.1"/>
    </source>
</evidence>
<dbReference type="PROSITE" id="PS50850">
    <property type="entry name" value="MFS"/>
    <property type="match status" value="1"/>
</dbReference>
<evidence type="ECO:0000256" key="5">
    <source>
        <dbReference type="ARBA" id="ARBA00023136"/>
    </source>
</evidence>
<evidence type="ECO:0000313" key="9">
    <source>
        <dbReference type="Proteomes" id="UP000294937"/>
    </source>
</evidence>
<feature type="transmembrane region" description="Helical" evidence="6">
    <location>
        <begin position="89"/>
        <end position="107"/>
    </location>
</feature>
<feature type="transmembrane region" description="Helical" evidence="6">
    <location>
        <begin position="148"/>
        <end position="169"/>
    </location>
</feature>
<dbReference type="OrthoDB" id="9810492at2"/>
<keyword evidence="5 6" id="KW-0472">Membrane</keyword>
<feature type="transmembrane region" description="Helical" evidence="6">
    <location>
        <begin position="113"/>
        <end position="136"/>
    </location>
</feature>
<dbReference type="PROSITE" id="PS00216">
    <property type="entry name" value="SUGAR_TRANSPORT_1"/>
    <property type="match status" value="1"/>
</dbReference>
<feature type="transmembrane region" description="Helical" evidence="6">
    <location>
        <begin position="390"/>
        <end position="415"/>
    </location>
</feature>
<feature type="transmembrane region" description="Helical" evidence="6">
    <location>
        <begin position="60"/>
        <end position="80"/>
    </location>
</feature>
<reference evidence="8 9" key="1">
    <citation type="submission" date="2019-03" db="EMBL/GenBank/DDBJ databases">
        <title>Genomic Encyclopedia of Type Strains, Phase IV (KMG-IV): sequencing the most valuable type-strain genomes for metagenomic binning, comparative biology and taxonomic classification.</title>
        <authorList>
            <person name="Goeker M."/>
        </authorList>
    </citation>
    <scope>NUCLEOTIDE SEQUENCE [LARGE SCALE GENOMIC DNA]</scope>
    <source>
        <strain evidence="8 9">DSM 45707</strain>
    </source>
</reference>
<evidence type="ECO:0000256" key="3">
    <source>
        <dbReference type="ARBA" id="ARBA00022692"/>
    </source>
</evidence>
<dbReference type="PANTHER" id="PTHR23520:SF5">
    <property type="entry name" value="TRANSPORTER, PUTATIVE (AFU_ORTHOLOGUE AFUA_3G04000)-RELATED"/>
    <property type="match status" value="1"/>
</dbReference>
<dbReference type="InterPro" id="IPR020846">
    <property type="entry name" value="MFS_dom"/>
</dbReference>
<dbReference type="InterPro" id="IPR011701">
    <property type="entry name" value="MFS"/>
</dbReference>
<protein>
    <submittedName>
        <fullName evidence="8">Putative MFS family arabinose efflux permease</fullName>
    </submittedName>
</protein>
<dbReference type="InterPro" id="IPR036259">
    <property type="entry name" value="MFS_trans_sf"/>
</dbReference>
<dbReference type="PANTHER" id="PTHR23520">
    <property type="entry name" value="TRANSPORTER, PUTATIVE (AFU_ORTHOLOGUE AFUA_3G04000)-RELATED"/>
    <property type="match status" value="1"/>
</dbReference>
<feature type="transmembrane region" description="Helical" evidence="6">
    <location>
        <begin position="236"/>
        <end position="258"/>
    </location>
</feature>
<feature type="transmembrane region" description="Helical" evidence="6">
    <location>
        <begin position="26"/>
        <end position="48"/>
    </location>
</feature>
<comment type="caution">
    <text evidence="8">The sequence shown here is derived from an EMBL/GenBank/DDBJ whole genome shotgun (WGS) entry which is preliminary data.</text>
</comment>
<evidence type="ECO:0000256" key="1">
    <source>
        <dbReference type="ARBA" id="ARBA00004651"/>
    </source>
</evidence>
<feature type="transmembrane region" description="Helical" evidence="6">
    <location>
        <begin position="175"/>
        <end position="201"/>
    </location>
</feature>
<dbReference type="SUPFAM" id="SSF103473">
    <property type="entry name" value="MFS general substrate transporter"/>
    <property type="match status" value="1"/>
</dbReference>
<keyword evidence="4 6" id="KW-1133">Transmembrane helix</keyword>
<dbReference type="Proteomes" id="UP000294937">
    <property type="component" value="Unassembled WGS sequence"/>
</dbReference>
<dbReference type="Pfam" id="PF07690">
    <property type="entry name" value="MFS_1"/>
    <property type="match status" value="2"/>
</dbReference>
<feature type="transmembrane region" description="Helical" evidence="6">
    <location>
        <begin position="273"/>
        <end position="295"/>
    </location>
</feature>
<dbReference type="EMBL" id="SMAG01000003">
    <property type="protein sequence ID" value="TCS94713.1"/>
    <property type="molecule type" value="Genomic_DNA"/>
</dbReference>
<keyword evidence="2" id="KW-0813">Transport</keyword>
<organism evidence="8 9">
    <name type="scientific">Hazenella coriacea</name>
    <dbReference type="NCBI Taxonomy" id="1179467"/>
    <lineage>
        <taxon>Bacteria</taxon>
        <taxon>Bacillati</taxon>
        <taxon>Bacillota</taxon>
        <taxon>Bacilli</taxon>
        <taxon>Bacillales</taxon>
        <taxon>Thermoactinomycetaceae</taxon>
        <taxon>Hazenella</taxon>
    </lineage>
</organism>
<dbReference type="AlphaFoldDB" id="A0A4R3L4W6"/>
<gene>
    <name evidence="8" type="ORF">EDD58_103130</name>
</gene>